<dbReference type="PANTHER" id="PTHR43981">
    <property type="entry name" value="ENOYL-[ACYL-CARRIER-PROTEIN] REDUCTASE, MITOCHONDRIAL"/>
    <property type="match status" value="1"/>
</dbReference>
<keyword evidence="13" id="KW-0472">Membrane</keyword>
<dbReference type="Pfam" id="PF00107">
    <property type="entry name" value="ADH_zinc_N"/>
    <property type="match status" value="1"/>
</dbReference>
<dbReference type="InterPro" id="IPR011032">
    <property type="entry name" value="GroES-like_sf"/>
</dbReference>
<dbReference type="SUPFAM" id="SSF50129">
    <property type="entry name" value="GroES-like"/>
    <property type="match status" value="1"/>
</dbReference>
<organism evidence="15">
    <name type="scientific">Candidozyma auris</name>
    <name type="common">Yeast</name>
    <name type="synonym">Candida auris</name>
    <dbReference type="NCBI Taxonomy" id="498019"/>
    <lineage>
        <taxon>Eukaryota</taxon>
        <taxon>Fungi</taxon>
        <taxon>Dikarya</taxon>
        <taxon>Ascomycota</taxon>
        <taxon>Saccharomycotina</taxon>
        <taxon>Pichiomycetes</taxon>
        <taxon>Metschnikowiaceae</taxon>
        <taxon>Candidozyma</taxon>
    </lineage>
</organism>
<dbReference type="FunFam" id="3.40.50.720:FF:000112">
    <property type="entry name" value="Enoyl-[acyl-carrier-protein] reductase 1, mitochondrial"/>
    <property type="match status" value="1"/>
</dbReference>
<feature type="transmembrane region" description="Helical" evidence="13">
    <location>
        <begin position="99"/>
        <end position="120"/>
    </location>
</feature>
<keyword evidence="13" id="KW-1133">Transmembrane helix</keyword>
<comment type="catalytic activity">
    <reaction evidence="12">
        <text>a 2,3-saturated acyl-[ACP] + NADP(+) = a (2E)-enoyl-[ACP] + NADPH + H(+)</text>
        <dbReference type="Rhea" id="RHEA:22564"/>
        <dbReference type="Rhea" id="RHEA-COMP:9925"/>
        <dbReference type="Rhea" id="RHEA-COMP:9926"/>
        <dbReference type="ChEBI" id="CHEBI:15378"/>
        <dbReference type="ChEBI" id="CHEBI:57783"/>
        <dbReference type="ChEBI" id="CHEBI:58349"/>
        <dbReference type="ChEBI" id="CHEBI:78784"/>
        <dbReference type="ChEBI" id="CHEBI:78785"/>
        <dbReference type="EC" id="1.3.1.104"/>
    </reaction>
</comment>
<dbReference type="InterPro" id="IPR020843">
    <property type="entry name" value="ER"/>
</dbReference>
<feature type="transmembrane region" description="Helical" evidence="13">
    <location>
        <begin position="179"/>
        <end position="197"/>
    </location>
</feature>
<feature type="domain" description="Enoyl reductase (ER)" evidence="14">
    <location>
        <begin position="247"/>
        <end position="592"/>
    </location>
</feature>
<evidence type="ECO:0000256" key="8">
    <source>
        <dbReference type="ARBA" id="ARBA00023098"/>
    </source>
</evidence>
<keyword evidence="5" id="KW-0521">NADP</keyword>
<dbReference type="InterPro" id="IPR036291">
    <property type="entry name" value="NAD(P)-bd_dom_sf"/>
</dbReference>
<evidence type="ECO:0000256" key="11">
    <source>
        <dbReference type="ARBA" id="ARBA00038963"/>
    </source>
</evidence>
<evidence type="ECO:0000256" key="12">
    <source>
        <dbReference type="ARBA" id="ARBA00048843"/>
    </source>
</evidence>
<evidence type="ECO:0000256" key="1">
    <source>
        <dbReference type="ARBA" id="ARBA00004173"/>
    </source>
</evidence>
<evidence type="ECO:0000313" key="15">
    <source>
        <dbReference type="EMBL" id="QWW24874.1"/>
    </source>
</evidence>
<keyword evidence="8" id="KW-0443">Lipid metabolism</keyword>
<keyword evidence="3" id="KW-0444">Lipid biosynthesis</keyword>
<dbReference type="AlphaFoldDB" id="A0A8F2W372"/>
<evidence type="ECO:0000256" key="5">
    <source>
        <dbReference type="ARBA" id="ARBA00022857"/>
    </source>
</evidence>
<evidence type="ECO:0000256" key="4">
    <source>
        <dbReference type="ARBA" id="ARBA00022832"/>
    </source>
</evidence>
<evidence type="ECO:0000256" key="2">
    <source>
        <dbReference type="ARBA" id="ARBA00010371"/>
    </source>
</evidence>
<dbReference type="InterPro" id="IPR013149">
    <property type="entry name" value="ADH-like_C"/>
</dbReference>
<keyword evidence="6" id="KW-0809">Transit peptide</keyword>
<reference evidence="15" key="1">
    <citation type="submission" date="2021-06" db="EMBL/GenBank/DDBJ databases">
        <title>Candida auris outbreak in lebanese hospital.</title>
        <authorList>
            <person name="Finianos M."/>
        </authorList>
    </citation>
    <scope>NUCLEOTIDE SEQUENCE</scope>
    <source>
        <strain evidence="15">CA7LBN</strain>
    </source>
</reference>
<keyword evidence="7" id="KW-0560">Oxidoreductase</keyword>
<keyword evidence="10" id="KW-0275">Fatty acid biosynthesis</keyword>
<keyword evidence="4" id="KW-0276">Fatty acid metabolism</keyword>
<dbReference type="GO" id="GO:0141148">
    <property type="term" value="F:enoyl-[acyl-carrier-protein] reductase (NADPH) activity"/>
    <property type="evidence" value="ECO:0007669"/>
    <property type="project" value="UniProtKB-EC"/>
</dbReference>
<dbReference type="Gene3D" id="3.40.50.720">
    <property type="entry name" value="NAD(P)-binding Rossmann-like Domain"/>
    <property type="match status" value="1"/>
</dbReference>
<dbReference type="PANTHER" id="PTHR43981:SF2">
    <property type="entry name" value="ENOYL-[ACYL-CARRIER-PROTEIN] REDUCTASE, MITOCHONDRIAL"/>
    <property type="match status" value="1"/>
</dbReference>
<dbReference type="CDD" id="cd08290">
    <property type="entry name" value="ETR"/>
    <property type="match status" value="1"/>
</dbReference>
<keyword evidence="9" id="KW-0496">Mitochondrion</keyword>
<comment type="similarity">
    <text evidence="2">Belongs to the zinc-containing alcohol dehydrogenase family. Quinone oxidoreductase subfamily.</text>
</comment>
<dbReference type="SUPFAM" id="SSF51735">
    <property type="entry name" value="NAD(P)-binding Rossmann-fold domains"/>
    <property type="match status" value="1"/>
</dbReference>
<dbReference type="GO" id="GO:0005739">
    <property type="term" value="C:mitochondrion"/>
    <property type="evidence" value="ECO:0007669"/>
    <property type="project" value="UniProtKB-SubCell"/>
</dbReference>
<evidence type="ECO:0000256" key="3">
    <source>
        <dbReference type="ARBA" id="ARBA00022516"/>
    </source>
</evidence>
<evidence type="ECO:0000256" key="9">
    <source>
        <dbReference type="ARBA" id="ARBA00023128"/>
    </source>
</evidence>
<evidence type="ECO:0000256" key="13">
    <source>
        <dbReference type="SAM" id="Phobius"/>
    </source>
</evidence>
<sequence length="594" mass="65251">MSLNQQYLVYLAKYPLLTKSATTGVLAALNEMIASAISGDVKKTEVNLLGTKIKINHVLSPRILQMVFYGACIATPISHKLYGVLNKFFKGKLSPKMKLVQLVASLCTVTPCLSAVYVSWLSFLNGYKASGGSFGQELKRFFTVIGRGLKSNFFTIYRTSLGTTLVAMSIAQNFLPPELWVVFFSCVYFVVGTIQNTRFKLRAKRDMFVPTVAGKRFLTNQLRKSPQFTRMLTSHAVIFSSHGEPKDVLKTHTYEIDENNIKPNEIVLKTLGAPVNPSDINQVQGVYPSQPEKTTQLGTSEPSAVGGNEGLFEIIKIGSDVKGFQVGDWAIPTSVNFGTWRSHALCEEGKMMKVPNPEQSKQAGKKQGLTINQGATLSVNPLTAYLMLTHYVKLTPGKDWFIQNGGNSAVGKFASQIGKLLGIHSISVVRDRPEIEELKKELKEVCGATQVITEEQNNSKDFGPQVKQWVKETGGEIKLALNCVGGKSSAGVARKLAPNGLMLTYGGMSFQPVTLPTSLHIFKNVTSAGFWVTELLKSDPNLKRETVDKIVEWYTSGELLDAPSKENQWGDQDLAQVFIDAVANSKSGKQLVKF</sequence>
<evidence type="ECO:0000259" key="14">
    <source>
        <dbReference type="SMART" id="SM00829"/>
    </source>
</evidence>
<dbReference type="Gene3D" id="3.90.180.10">
    <property type="entry name" value="Medium-chain alcohol dehydrogenases, catalytic domain"/>
    <property type="match status" value="1"/>
</dbReference>
<gene>
    <name evidence="15" type="ORF">CA7LBN_003731</name>
</gene>
<dbReference type="GO" id="GO:0006633">
    <property type="term" value="P:fatty acid biosynthetic process"/>
    <property type="evidence" value="ECO:0007669"/>
    <property type="project" value="UniProtKB-KW"/>
</dbReference>
<dbReference type="InterPro" id="IPR051034">
    <property type="entry name" value="Mito_Enoyl-ACP_Reductase"/>
</dbReference>
<protein>
    <recommendedName>
        <fullName evidence="11">enoyl-[acyl-carrier-protein] reductase</fullName>
        <ecNumber evidence="11">1.3.1.104</ecNumber>
    </recommendedName>
</protein>
<dbReference type="SMART" id="SM00829">
    <property type="entry name" value="PKS_ER"/>
    <property type="match status" value="1"/>
</dbReference>
<evidence type="ECO:0000256" key="6">
    <source>
        <dbReference type="ARBA" id="ARBA00022946"/>
    </source>
</evidence>
<dbReference type="Proteomes" id="UP000825438">
    <property type="component" value="Chromosome IV"/>
</dbReference>
<dbReference type="Pfam" id="PF08240">
    <property type="entry name" value="ADH_N"/>
    <property type="match status" value="1"/>
</dbReference>
<dbReference type="InterPro" id="IPR013154">
    <property type="entry name" value="ADH-like_N"/>
</dbReference>
<dbReference type="EMBL" id="CP076752">
    <property type="protein sequence ID" value="QWW24874.1"/>
    <property type="molecule type" value="Genomic_DNA"/>
</dbReference>
<proteinExistence type="inferred from homology"/>
<dbReference type="EC" id="1.3.1.104" evidence="11"/>
<comment type="subcellular location">
    <subcellularLocation>
        <location evidence="1">Mitochondrion</location>
    </subcellularLocation>
</comment>
<evidence type="ECO:0000256" key="10">
    <source>
        <dbReference type="ARBA" id="ARBA00023160"/>
    </source>
</evidence>
<keyword evidence="13" id="KW-0812">Transmembrane</keyword>
<accession>A0A8F2W372</accession>
<name>A0A8F2W372_CANAR</name>
<evidence type="ECO:0000256" key="7">
    <source>
        <dbReference type="ARBA" id="ARBA00023002"/>
    </source>
</evidence>